<keyword evidence="4" id="KW-1185">Reference proteome</keyword>
<reference evidence="3 4" key="1">
    <citation type="submission" date="2020-08" db="EMBL/GenBank/DDBJ databases">
        <title>Genome sequence of Sphingomonas lutea KCTC 23642T.</title>
        <authorList>
            <person name="Hyun D.-W."/>
            <person name="Bae J.-W."/>
        </authorList>
    </citation>
    <scope>NUCLEOTIDE SEQUENCE [LARGE SCALE GENOMIC DNA]</scope>
    <source>
        <strain evidence="3 4">KCTC 23642</strain>
    </source>
</reference>
<keyword evidence="3" id="KW-0675">Receptor</keyword>
<dbReference type="InterPro" id="IPR035897">
    <property type="entry name" value="Toll_tir_struct_dom_sf"/>
</dbReference>
<organism evidence="3 4">
    <name type="scientific">Sphingomonas lutea</name>
    <dbReference type="NCBI Taxonomy" id="1045317"/>
    <lineage>
        <taxon>Bacteria</taxon>
        <taxon>Pseudomonadati</taxon>
        <taxon>Pseudomonadota</taxon>
        <taxon>Alphaproteobacteria</taxon>
        <taxon>Sphingomonadales</taxon>
        <taxon>Sphingomonadaceae</taxon>
        <taxon>Sphingomonas</taxon>
    </lineage>
</organism>
<dbReference type="InterPro" id="IPR000157">
    <property type="entry name" value="TIR_dom"/>
</dbReference>
<keyword evidence="1" id="KW-0812">Transmembrane</keyword>
<accession>A0A7G9SJ78</accession>
<feature type="transmembrane region" description="Helical" evidence="1">
    <location>
        <begin position="147"/>
        <end position="166"/>
    </location>
</feature>
<dbReference type="SUPFAM" id="SSF52200">
    <property type="entry name" value="Toll/Interleukin receptor TIR domain"/>
    <property type="match status" value="1"/>
</dbReference>
<proteinExistence type="predicted"/>
<dbReference type="AlphaFoldDB" id="A0A7G9SJ78"/>
<dbReference type="KEGG" id="slut:H9L13_02990"/>
<dbReference type="RefSeq" id="WP_187538907.1">
    <property type="nucleotide sequence ID" value="NZ_BAABJT010000001.1"/>
</dbReference>
<protein>
    <submittedName>
        <fullName evidence="3">Toll/interleukin-1 receptor domain-containing protein</fullName>
    </submittedName>
</protein>
<evidence type="ECO:0000313" key="3">
    <source>
        <dbReference type="EMBL" id="QNN67903.1"/>
    </source>
</evidence>
<keyword evidence="1" id="KW-0472">Membrane</keyword>
<feature type="domain" description="TIR" evidence="2">
    <location>
        <begin position="4"/>
        <end position="101"/>
    </location>
</feature>
<evidence type="ECO:0000259" key="2">
    <source>
        <dbReference type="Pfam" id="PF13676"/>
    </source>
</evidence>
<keyword evidence="1" id="KW-1133">Transmembrane helix</keyword>
<sequence length="329" mass="35073">MANVFLSYDRVNATAARSIAKTLEKSGHSVWWDQRIHGGAEFSREIERALGDADAVLVLWSRESIESAWVRDEAAAGRDRGRLVPLSIDGTEAPLGFRQFHTLTAPGGKLSAPRLRELHIAIDTVTGAPRPASESAPSRWRISLQSVAIVAIVALVAAGLFVWRPWSVKHGDTVLSVIPAAEHPASQKLANELTTKLSELNASSALGVRMVDATHSKDADLLITVLASSAADAALTLKSGRDSSILWSQEFQQPSGSPADLLQQLAFTAARVTGCTAEGLDGSIRLNASALTTYLKACAQLSEIVTASTRPATPLLLDVLKSEPRFTPA</sequence>
<evidence type="ECO:0000256" key="1">
    <source>
        <dbReference type="SAM" id="Phobius"/>
    </source>
</evidence>
<evidence type="ECO:0000313" key="4">
    <source>
        <dbReference type="Proteomes" id="UP000515971"/>
    </source>
</evidence>
<gene>
    <name evidence="3" type="ORF">H9L13_02990</name>
</gene>
<dbReference type="Gene3D" id="3.40.50.10140">
    <property type="entry name" value="Toll/interleukin-1 receptor homology (TIR) domain"/>
    <property type="match status" value="1"/>
</dbReference>
<name>A0A7G9SJ78_9SPHN</name>
<dbReference type="GO" id="GO:0007165">
    <property type="term" value="P:signal transduction"/>
    <property type="evidence" value="ECO:0007669"/>
    <property type="project" value="InterPro"/>
</dbReference>
<dbReference type="EMBL" id="CP060718">
    <property type="protein sequence ID" value="QNN67903.1"/>
    <property type="molecule type" value="Genomic_DNA"/>
</dbReference>
<dbReference type="Pfam" id="PF13676">
    <property type="entry name" value="TIR_2"/>
    <property type="match status" value="1"/>
</dbReference>
<dbReference type="Proteomes" id="UP000515971">
    <property type="component" value="Chromosome"/>
</dbReference>